<dbReference type="eggNOG" id="COG1409">
    <property type="taxonomic scope" value="Bacteria"/>
</dbReference>
<dbReference type="PATRIC" id="fig|1122147.4.peg.1149"/>
<name>A0A0R1X3X9_9LACO</name>
<dbReference type="AlphaFoldDB" id="A0A0R1X3X9"/>
<proteinExistence type="predicted"/>
<evidence type="ECO:0000313" key="3">
    <source>
        <dbReference type="Proteomes" id="UP000050949"/>
    </source>
</evidence>
<dbReference type="InterPro" id="IPR029052">
    <property type="entry name" value="Metallo-depent_PP-like"/>
</dbReference>
<accession>A0A0R1X3X9</accession>
<sequence>MRVAFSTDLHFDVNHLTASDYFQAQKDYLEQQNISIYVLGGDTFNDFQATVRYVDALQAFLGNTVQLYFLAGNHDMVKGVTYAELESFDHPAYLHHRVMSLPGTDYALVGNNGWYDYTLAPAGQGKTAEDYFRWKKAFWIDSAIDSPLSDTERMDLVLKQVQADLATVAAQRQRALFVTHFVPRQDFLIYAGDRPYWNMATALMGSSRLGGLLAASPVVDTVVFGHLHHRDAPLLAAGQVYLHTPLGYGLKRAWEWQSTDFMTEWRNTLMIREIPEK</sequence>
<dbReference type="InterPro" id="IPR004843">
    <property type="entry name" value="Calcineurin-like_PHP"/>
</dbReference>
<evidence type="ECO:0000313" key="2">
    <source>
        <dbReference type="EMBL" id="KRM25034.1"/>
    </source>
</evidence>
<keyword evidence="2" id="KW-0378">Hydrolase</keyword>
<gene>
    <name evidence="2" type="ORF">FC91_GL001112</name>
</gene>
<dbReference type="InterPro" id="IPR022302">
    <property type="entry name" value="Phosphoesterase_putative"/>
</dbReference>
<evidence type="ECO:0000259" key="1">
    <source>
        <dbReference type="Pfam" id="PF00149"/>
    </source>
</evidence>
<dbReference type="NCBIfam" id="TIGR03729">
    <property type="entry name" value="acc_ester"/>
    <property type="match status" value="1"/>
</dbReference>
<dbReference type="SUPFAM" id="SSF56300">
    <property type="entry name" value="Metallo-dependent phosphatases"/>
    <property type="match status" value="1"/>
</dbReference>
<dbReference type="EMBL" id="AZFW01000128">
    <property type="protein sequence ID" value="KRM25034.1"/>
    <property type="molecule type" value="Genomic_DNA"/>
</dbReference>
<dbReference type="GO" id="GO:0016787">
    <property type="term" value="F:hydrolase activity"/>
    <property type="evidence" value="ECO:0007669"/>
    <property type="project" value="UniProtKB-KW"/>
</dbReference>
<dbReference type="Pfam" id="PF00149">
    <property type="entry name" value="Metallophos"/>
    <property type="match status" value="1"/>
</dbReference>
<reference evidence="2 3" key="1">
    <citation type="journal article" date="2015" name="Genome Announc.">
        <title>Expanding the biotechnology potential of lactobacilli through comparative genomics of 213 strains and associated genera.</title>
        <authorList>
            <person name="Sun Z."/>
            <person name="Harris H.M."/>
            <person name="McCann A."/>
            <person name="Guo C."/>
            <person name="Argimon S."/>
            <person name="Zhang W."/>
            <person name="Yang X."/>
            <person name="Jeffery I.B."/>
            <person name="Cooney J.C."/>
            <person name="Kagawa T.F."/>
            <person name="Liu W."/>
            <person name="Song Y."/>
            <person name="Salvetti E."/>
            <person name="Wrobel A."/>
            <person name="Rasinkangas P."/>
            <person name="Parkhill J."/>
            <person name="Rea M.C."/>
            <person name="O'Sullivan O."/>
            <person name="Ritari J."/>
            <person name="Douillard F.P."/>
            <person name="Paul Ross R."/>
            <person name="Yang R."/>
            <person name="Briner A.E."/>
            <person name="Felis G.E."/>
            <person name="de Vos W.M."/>
            <person name="Barrangou R."/>
            <person name="Klaenhammer T.R."/>
            <person name="Caufield P.W."/>
            <person name="Cui Y."/>
            <person name="Zhang H."/>
            <person name="O'Toole P.W."/>
        </authorList>
    </citation>
    <scope>NUCLEOTIDE SEQUENCE [LARGE SCALE GENOMIC DNA]</scope>
    <source>
        <strain evidence="2 3">DSM 16991</strain>
    </source>
</reference>
<dbReference type="Gene3D" id="3.60.21.10">
    <property type="match status" value="1"/>
</dbReference>
<dbReference type="Proteomes" id="UP000050949">
    <property type="component" value="Unassembled WGS sequence"/>
</dbReference>
<dbReference type="OrthoDB" id="113290at2"/>
<dbReference type="CDD" id="cd00838">
    <property type="entry name" value="MPP_superfamily"/>
    <property type="match status" value="1"/>
</dbReference>
<dbReference type="RefSeq" id="WP_035440849.1">
    <property type="nucleotide sequence ID" value="NZ_AUEH01000040.1"/>
</dbReference>
<protein>
    <submittedName>
        <fullName evidence="2">Phosphohydrolase</fullName>
    </submittedName>
</protein>
<comment type="caution">
    <text evidence="2">The sequence shown here is derived from an EMBL/GenBank/DDBJ whole genome shotgun (WGS) entry which is preliminary data.</text>
</comment>
<feature type="domain" description="Calcineurin-like phosphoesterase" evidence="1">
    <location>
        <begin position="1"/>
        <end position="229"/>
    </location>
</feature>
<organism evidence="2 3">
    <name type="scientific">Schleiferilactobacillus harbinensis DSM 16991</name>
    <dbReference type="NCBI Taxonomy" id="1122147"/>
    <lineage>
        <taxon>Bacteria</taxon>
        <taxon>Bacillati</taxon>
        <taxon>Bacillota</taxon>
        <taxon>Bacilli</taxon>
        <taxon>Lactobacillales</taxon>
        <taxon>Lactobacillaceae</taxon>
        <taxon>Schleiferilactobacillus</taxon>
    </lineage>
</organism>